<feature type="domain" description="Predicted DNA-binding protein ribbon-helix-helix" evidence="2">
    <location>
        <begin position="71"/>
        <end position="105"/>
    </location>
</feature>
<name>A0ABX3TSM6_9MYCO</name>
<protein>
    <recommendedName>
        <fullName evidence="2">Predicted DNA-binding protein ribbon-helix-helix domain-containing protein</fullName>
    </recommendedName>
</protein>
<dbReference type="EMBL" id="MVIL01000003">
    <property type="protein sequence ID" value="ORB81850.1"/>
    <property type="molecule type" value="Genomic_DNA"/>
</dbReference>
<dbReference type="Pfam" id="PF12651">
    <property type="entry name" value="RHH_3"/>
    <property type="match status" value="1"/>
</dbReference>
<keyword evidence="4" id="KW-1185">Reference proteome</keyword>
<evidence type="ECO:0000259" key="2">
    <source>
        <dbReference type="Pfam" id="PF12651"/>
    </source>
</evidence>
<comment type="caution">
    <text evidence="3">The sequence shown here is derived from an EMBL/GenBank/DDBJ whole genome shotgun (WGS) entry which is preliminary data.</text>
</comment>
<dbReference type="InterPro" id="IPR038733">
    <property type="entry name" value="Predicted_DNA_bind_prot_RHH"/>
</dbReference>
<organism evidence="3 4">
    <name type="scientific">Mycobacterium timonense</name>
    <dbReference type="NCBI Taxonomy" id="701043"/>
    <lineage>
        <taxon>Bacteria</taxon>
        <taxon>Bacillati</taxon>
        <taxon>Actinomycetota</taxon>
        <taxon>Actinomycetes</taxon>
        <taxon>Mycobacteriales</taxon>
        <taxon>Mycobacteriaceae</taxon>
        <taxon>Mycobacterium</taxon>
        <taxon>Mycobacterium avium complex (MAC)</taxon>
    </lineage>
</organism>
<proteinExistence type="predicted"/>
<dbReference type="SUPFAM" id="SSF47598">
    <property type="entry name" value="Ribbon-helix-helix"/>
    <property type="match status" value="1"/>
</dbReference>
<dbReference type="Proteomes" id="UP000192847">
    <property type="component" value="Unassembled WGS sequence"/>
</dbReference>
<evidence type="ECO:0000313" key="3">
    <source>
        <dbReference type="EMBL" id="ORB81850.1"/>
    </source>
</evidence>
<evidence type="ECO:0000313" key="4">
    <source>
        <dbReference type="Proteomes" id="UP000192847"/>
    </source>
</evidence>
<sequence length="109" mass="12229">MGRKSEPIVDDEDIDLEAEVIHVNGRRLTEEFAEAIAEEAARTSRERSNANLIPGRKSLSGGREHSPIVQTRVPAEVRAKLQQIAERRGVRTSKLLREAIDQFIEREAG</sequence>
<dbReference type="InterPro" id="IPR010985">
    <property type="entry name" value="Ribbon_hlx_hlx"/>
</dbReference>
<feature type="region of interest" description="Disordered" evidence="1">
    <location>
        <begin position="40"/>
        <end position="70"/>
    </location>
</feature>
<reference evidence="3 4" key="1">
    <citation type="submission" date="2017-02" db="EMBL/GenBank/DDBJ databases">
        <title>The new phylogeny of genus Mycobacterium.</title>
        <authorList>
            <person name="Tortoli E."/>
            <person name="Trovato A."/>
            <person name="Cirillo D.M."/>
        </authorList>
    </citation>
    <scope>NUCLEOTIDE SEQUENCE [LARGE SCALE GENOMIC DNA]</scope>
    <source>
        <strain evidence="3 4">CCUG 56329</strain>
    </source>
</reference>
<gene>
    <name evidence="3" type="ORF">BST46_01820</name>
</gene>
<evidence type="ECO:0000256" key="1">
    <source>
        <dbReference type="SAM" id="MobiDB-lite"/>
    </source>
</evidence>
<accession>A0ABX3TSM6</accession>